<feature type="compositionally biased region" description="Polar residues" evidence="3">
    <location>
        <begin position="11"/>
        <end position="20"/>
    </location>
</feature>
<evidence type="ECO:0000313" key="5">
    <source>
        <dbReference type="Proteomes" id="UP000322822"/>
    </source>
</evidence>
<dbReference type="InterPro" id="IPR007454">
    <property type="entry name" value="UPF0250_YbeD-like"/>
</dbReference>
<dbReference type="AlphaFoldDB" id="A0A5P2H4I0"/>
<dbReference type="RefSeq" id="WP_150372956.1">
    <property type="nucleotide sequence ID" value="NZ_CP044065.1"/>
</dbReference>
<dbReference type="Proteomes" id="UP000322822">
    <property type="component" value="Chromosome 1"/>
</dbReference>
<dbReference type="PANTHER" id="PTHR38036">
    <property type="entry name" value="UPF0250 PROTEIN YBED"/>
    <property type="match status" value="1"/>
</dbReference>
<evidence type="ECO:0000256" key="2">
    <source>
        <dbReference type="HAMAP-Rule" id="MF_00659"/>
    </source>
</evidence>
<dbReference type="NCBIfam" id="NF002533">
    <property type="entry name" value="PRK02047.1"/>
    <property type="match status" value="1"/>
</dbReference>
<name>A0A5P2H4I0_9BURK</name>
<organism evidence="4 5">
    <name type="scientific">Cupriavidus pauculus</name>
    <dbReference type="NCBI Taxonomy" id="82633"/>
    <lineage>
        <taxon>Bacteria</taxon>
        <taxon>Pseudomonadati</taxon>
        <taxon>Pseudomonadota</taxon>
        <taxon>Betaproteobacteria</taxon>
        <taxon>Burkholderiales</taxon>
        <taxon>Burkholderiaceae</taxon>
        <taxon>Cupriavidus</taxon>
    </lineage>
</organism>
<evidence type="ECO:0000256" key="1">
    <source>
        <dbReference type="ARBA" id="ARBA00008460"/>
    </source>
</evidence>
<gene>
    <name evidence="4" type="ORF">FOB72_13365</name>
</gene>
<dbReference type="Gene3D" id="3.30.70.260">
    <property type="match status" value="1"/>
</dbReference>
<dbReference type="PANTHER" id="PTHR38036:SF1">
    <property type="entry name" value="UPF0250 PROTEIN YBED"/>
    <property type="match status" value="1"/>
</dbReference>
<dbReference type="SUPFAM" id="SSF117991">
    <property type="entry name" value="YbeD/HP0495-like"/>
    <property type="match status" value="1"/>
</dbReference>
<evidence type="ECO:0000256" key="3">
    <source>
        <dbReference type="SAM" id="MobiDB-lite"/>
    </source>
</evidence>
<proteinExistence type="inferred from homology"/>
<dbReference type="HAMAP" id="MF_00659">
    <property type="entry name" value="UPF0250"/>
    <property type="match status" value="1"/>
</dbReference>
<comment type="similarity">
    <text evidence="1 2">Belongs to the UPF0250 family.</text>
</comment>
<dbReference type="InterPro" id="IPR027471">
    <property type="entry name" value="YbeD-like_sf"/>
</dbReference>
<accession>A0A5P2H4I0</accession>
<protein>
    <recommendedName>
        <fullName evidence="2">UPF0250 protein FOB72_13365</fullName>
    </recommendedName>
</protein>
<sequence length="108" mass="11992">MSTDSNDDPQQDLSAGQTDPVTPRESLIEYPSDFPIKVMGAMQDGFAETIVEVVQGFDPEFHAGKMEMRPSRNGNYLGLTVTVRATSREQLDNLYRALSSHPMVKVVM</sequence>
<reference evidence="4 5" key="1">
    <citation type="submission" date="2019-09" db="EMBL/GenBank/DDBJ databases">
        <title>FDA dAtabase for Regulatory Grade micrObial Sequences (FDA-ARGOS): Supporting development and validation of Infectious Disease Dx tests.</title>
        <authorList>
            <person name="Sciortino C."/>
            <person name="Tallon L."/>
            <person name="Sadzewicz L."/>
            <person name="Vavikolanu K."/>
            <person name="Mehta A."/>
            <person name="Aluvathingal J."/>
            <person name="Nadendla S."/>
            <person name="Nandy P."/>
            <person name="Geyer C."/>
            <person name="Yan Y."/>
            <person name="Sichtig H."/>
        </authorList>
    </citation>
    <scope>NUCLEOTIDE SEQUENCE [LARGE SCALE GENOMIC DNA]</scope>
    <source>
        <strain evidence="4 5">FDAARGOS_664</strain>
    </source>
</reference>
<dbReference type="Pfam" id="PF04359">
    <property type="entry name" value="DUF493"/>
    <property type="match status" value="1"/>
</dbReference>
<dbReference type="EMBL" id="CP044065">
    <property type="protein sequence ID" value="QET02941.1"/>
    <property type="molecule type" value="Genomic_DNA"/>
</dbReference>
<feature type="region of interest" description="Disordered" evidence="3">
    <location>
        <begin position="1"/>
        <end position="26"/>
    </location>
</feature>
<feature type="compositionally biased region" description="Acidic residues" evidence="3">
    <location>
        <begin position="1"/>
        <end position="10"/>
    </location>
</feature>
<dbReference type="OrthoDB" id="9793424at2"/>
<evidence type="ECO:0000313" key="4">
    <source>
        <dbReference type="EMBL" id="QET02941.1"/>
    </source>
</evidence>